<dbReference type="Proteomes" id="UP000221369">
    <property type="component" value="Unassembled WGS sequence"/>
</dbReference>
<protein>
    <submittedName>
        <fullName evidence="3">XRE family transcriptional regulator</fullName>
    </submittedName>
</protein>
<keyword evidence="1" id="KW-0238">DNA-binding</keyword>
<dbReference type="InterPro" id="IPR011051">
    <property type="entry name" value="RmlC_Cupin_sf"/>
</dbReference>
<dbReference type="SMART" id="SM00530">
    <property type="entry name" value="HTH_XRE"/>
    <property type="match status" value="1"/>
</dbReference>
<feature type="domain" description="HTH cro/C1-type" evidence="2">
    <location>
        <begin position="25"/>
        <end position="79"/>
    </location>
</feature>
<dbReference type="InterPro" id="IPR050807">
    <property type="entry name" value="TransReg_Diox_bact_type"/>
</dbReference>
<dbReference type="RefSeq" id="WP_098406493.1">
    <property type="nucleotide sequence ID" value="NZ_PDJE01000001.1"/>
</dbReference>
<dbReference type="GO" id="GO:0003677">
    <property type="term" value="F:DNA binding"/>
    <property type="evidence" value="ECO:0007669"/>
    <property type="project" value="UniProtKB-KW"/>
</dbReference>
<dbReference type="Pfam" id="PF07883">
    <property type="entry name" value="Cupin_2"/>
    <property type="match status" value="1"/>
</dbReference>
<dbReference type="InterPro" id="IPR010982">
    <property type="entry name" value="Lambda_DNA-bd_dom_sf"/>
</dbReference>
<dbReference type="Gene3D" id="1.10.260.40">
    <property type="entry name" value="lambda repressor-like DNA-binding domains"/>
    <property type="match status" value="1"/>
</dbReference>
<dbReference type="CDD" id="cd00093">
    <property type="entry name" value="HTH_XRE"/>
    <property type="match status" value="1"/>
</dbReference>
<organism evidence="3 4">
    <name type="scientific">Paramicrobacterium agarici</name>
    <dbReference type="NCBI Taxonomy" id="630514"/>
    <lineage>
        <taxon>Bacteria</taxon>
        <taxon>Bacillati</taxon>
        <taxon>Actinomycetota</taxon>
        <taxon>Actinomycetes</taxon>
        <taxon>Micrococcales</taxon>
        <taxon>Microbacteriaceae</taxon>
        <taxon>Paramicrobacterium</taxon>
    </lineage>
</organism>
<dbReference type="InterPro" id="IPR001387">
    <property type="entry name" value="Cro/C1-type_HTH"/>
</dbReference>
<dbReference type="InterPro" id="IPR013096">
    <property type="entry name" value="Cupin_2"/>
</dbReference>
<name>A0A2A9DVN8_9MICO</name>
<gene>
    <name evidence="3" type="ORF">ATJ78_0899</name>
</gene>
<evidence type="ECO:0000313" key="4">
    <source>
        <dbReference type="Proteomes" id="UP000221369"/>
    </source>
</evidence>
<evidence type="ECO:0000259" key="2">
    <source>
        <dbReference type="PROSITE" id="PS50943"/>
    </source>
</evidence>
<dbReference type="GO" id="GO:0003700">
    <property type="term" value="F:DNA-binding transcription factor activity"/>
    <property type="evidence" value="ECO:0007669"/>
    <property type="project" value="TreeGrafter"/>
</dbReference>
<dbReference type="Gene3D" id="2.60.120.10">
    <property type="entry name" value="Jelly Rolls"/>
    <property type="match status" value="1"/>
</dbReference>
<sequence length="202" mass="22016">MAFSTSETSQGPAVDAILSSVGSQVRSLRKEKGLTLQELSEVTHLSPAIVSQIERGLANPSFTTMAQLAHGLDIPVGKLFPSHEEKRSPVVRKAERRDLKGVAPEAVGEAAYELLTPDLNGTLEALWVVTPPGHDTSDIPFTHGGEEFGLIISGKKDVYLDGQRHQLDAGDSITFDSTIPHWFRNDYDETCVAIWVVTPPTW</sequence>
<dbReference type="AlphaFoldDB" id="A0A2A9DVN8"/>
<keyword evidence="4" id="KW-1185">Reference proteome</keyword>
<dbReference type="PANTHER" id="PTHR46797">
    <property type="entry name" value="HTH-TYPE TRANSCRIPTIONAL REGULATOR"/>
    <property type="match status" value="1"/>
</dbReference>
<dbReference type="OrthoDB" id="5114244at2"/>
<comment type="caution">
    <text evidence="3">The sequence shown here is derived from an EMBL/GenBank/DDBJ whole genome shotgun (WGS) entry which is preliminary data.</text>
</comment>
<dbReference type="InterPro" id="IPR014710">
    <property type="entry name" value="RmlC-like_jellyroll"/>
</dbReference>
<dbReference type="EMBL" id="PDJE01000001">
    <property type="protein sequence ID" value="PFG29979.1"/>
    <property type="molecule type" value="Genomic_DNA"/>
</dbReference>
<dbReference type="SUPFAM" id="SSF51182">
    <property type="entry name" value="RmlC-like cupins"/>
    <property type="match status" value="1"/>
</dbReference>
<proteinExistence type="predicted"/>
<dbReference type="CDD" id="cd02209">
    <property type="entry name" value="cupin_XRE_C"/>
    <property type="match status" value="1"/>
</dbReference>
<dbReference type="PANTHER" id="PTHR46797:SF19">
    <property type="entry name" value="BLL2473 PROTEIN"/>
    <property type="match status" value="1"/>
</dbReference>
<evidence type="ECO:0000256" key="1">
    <source>
        <dbReference type="ARBA" id="ARBA00023125"/>
    </source>
</evidence>
<accession>A0A2A9DVN8</accession>
<evidence type="ECO:0000313" key="3">
    <source>
        <dbReference type="EMBL" id="PFG29979.1"/>
    </source>
</evidence>
<dbReference type="Pfam" id="PF01381">
    <property type="entry name" value="HTH_3"/>
    <property type="match status" value="1"/>
</dbReference>
<dbReference type="PROSITE" id="PS50943">
    <property type="entry name" value="HTH_CROC1"/>
    <property type="match status" value="1"/>
</dbReference>
<dbReference type="GO" id="GO:0005829">
    <property type="term" value="C:cytosol"/>
    <property type="evidence" value="ECO:0007669"/>
    <property type="project" value="TreeGrafter"/>
</dbReference>
<dbReference type="SUPFAM" id="SSF47413">
    <property type="entry name" value="lambda repressor-like DNA-binding domains"/>
    <property type="match status" value="1"/>
</dbReference>
<reference evidence="3 4" key="1">
    <citation type="submission" date="2017-10" db="EMBL/GenBank/DDBJ databases">
        <title>Sequencing the genomes of 1000 actinobacteria strains.</title>
        <authorList>
            <person name="Klenk H.-P."/>
        </authorList>
    </citation>
    <scope>NUCLEOTIDE SEQUENCE [LARGE SCALE GENOMIC DNA]</scope>
    <source>
        <strain evidence="3 4">DSM 21798</strain>
    </source>
</reference>